<feature type="transmembrane region" description="Helical" evidence="4">
    <location>
        <begin position="166"/>
        <end position="186"/>
    </location>
</feature>
<dbReference type="Pfam" id="PF07690">
    <property type="entry name" value="MFS_1"/>
    <property type="match status" value="1"/>
</dbReference>
<feature type="compositionally biased region" description="Basic and acidic residues" evidence="3">
    <location>
        <begin position="512"/>
        <end position="533"/>
    </location>
</feature>
<feature type="transmembrane region" description="Helical" evidence="4">
    <location>
        <begin position="458"/>
        <end position="478"/>
    </location>
</feature>
<dbReference type="SUPFAM" id="SSF103473">
    <property type="entry name" value="MFS general substrate transporter"/>
    <property type="match status" value="1"/>
</dbReference>
<feature type="transmembrane region" description="Helical" evidence="4">
    <location>
        <begin position="426"/>
        <end position="446"/>
    </location>
</feature>
<feature type="transmembrane region" description="Helical" evidence="4">
    <location>
        <begin position="134"/>
        <end position="154"/>
    </location>
</feature>
<feature type="region of interest" description="Disordered" evidence="3">
    <location>
        <begin position="505"/>
        <end position="533"/>
    </location>
</feature>
<feature type="region of interest" description="Disordered" evidence="3">
    <location>
        <begin position="34"/>
        <end position="55"/>
    </location>
</feature>
<evidence type="ECO:0000313" key="6">
    <source>
        <dbReference type="EMBL" id="KIW02883.1"/>
    </source>
</evidence>
<dbReference type="InterPro" id="IPR011701">
    <property type="entry name" value="MFS"/>
</dbReference>
<evidence type="ECO:0000259" key="5">
    <source>
        <dbReference type="PROSITE" id="PS50850"/>
    </source>
</evidence>
<dbReference type="GeneID" id="27313906"/>
<organism evidence="6 7">
    <name type="scientific">Verruconis gallopava</name>
    <dbReference type="NCBI Taxonomy" id="253628"/>
    <lineage>
        <taxon>Eukaryota</taxon>
        <taxon>Fungi</taxon>
        <taxon>Dikarya</taxon>
        <taxon>Ascomycota</taxon>
        <taxon>Pezizomycotina</taxon>
        <taxon>Dothideomycetes</taxon>
        <taxon>Pleosporomycetidae</taxon>
        <taxon>Venturiales</taxon>
        <taxon>Sympoventuriaceae</taxon>
        <taxon>Verruconis</taxon>
    </lineage>
</organism>
<comment type="similarity">
    <text evidence="2">Belongs to the major facilitator superfamily. Monocarboxylate porter (TC 2.A.1.13) family.</text>
</comment>
<comment type="subcellular location">
    <subcellularLocation>
        <location evidence="1">Membrane</location>
        <topology evidence="1">Multi-pass membrane protein</topology>
    </subcellularLocation>
</comment>
<dbReference type="InterPro" id="IPR050327">
    <property type="entry name" value="Proton-linked_MCT"/>
</dbReference>
<keyword evidence="4" id="KW-0472">Membrane</keyword>
<dbReference type="InterPro" id="IPR036259">
    <property type="entry name" value="MFS_trans_sf"/>
</dbReference>
<reference evidence="6 7" key="1">
    <citation type="submission" date="2015-01" db="EMBL/GenBank/DDBJ databases">
        <title>The Genome Sequence of Ochroconis gallopava CBS43764.</title>
        <authorList>
            <consortium name="The Broad Institute Genomics Platform"/>
            <person name="Cuomo C."/>
            <person name="de Hoog S."/>
            <person name="Gorbushina A."/>
            <person name="Stielow B."/>
            <person name="Teixiera M."/>
            <person name="Abouelleil A."/>
            <person name="Chapman S.B."/>
            <person name="Priest M."/>
            <person name="Young S.K."/>
            <person name="Wortman J."/>
            <person name="Nusbaum C."/>
            <person name="Birren B."/>
        </authorList>
    </citation>
    <scope>NUCLEOTIDE SEQUENCE [LARGE SCALE GENOMIC DNA]</scope>
    <source>
        <strain evidence="6 7">CBS 43764</strain>
    </source>
</reference>
<dbReference type="GO" id="GO:0016020">
    <property type="term" value="C:membrane"/>
    <property type="evidence" value="ECO:0007669"/>
    <property type="project" value="UniProtKB-SubCell"/>
</dbReference>
<protein>
    <recommendedName>
        <fullName evidence="5">Major facilitator superfamily (MFS) profile domain-containing protein</fullName>
    </recommendedName>
</protein>
<dbReference type="OrthoDB" id="6509908at2759"/>
<feature type="transmembrane region" description="Helical" evidence="4">
    <location>
        <begin position="102"/>
        <end position="122"/>
    </location>
</feature>
<dbReference type="VEuPathDB" id="FungiDB:PV09_05933"/>
<sequence>MSASDSYPRESAPAMIFPSGEGVITALPSRPQRGLSLSGGSTLAGETSSIPEAEGPTWPREWRAWTSLVGCFFLMFNSWGLVNAYGTFASYYEELLMPEKDLYLMNLIGSTESFVVLVLSFIVGRLLDAGLSNIVLPSGFVLVTLGMFLLSLSGGETYNSGDYGHIWLTQGLTTGLGMACFFVASSQIATTWFVKRKSLAIGIVASGASIAGLVYPFMARELIARLGWERALQITASLTSGTSLVSVVFAQPNPKHPLNKGENSKWLSVGRWIDPPAFSHATYNWFCASIAFMFFGFYAVFFNLEEWALSKGLGRTNARGDIDHEIPVFYYLSVMNASSTIGRCLSGWLSDRYGALRVHFCVMFVSSLLLLALWTTVSNVAGAFAFVIIFGAFSGAVIGMPPATIANIIHHTPDTDHSRMGHWTGMMYTIAAPFALTGPVIAGHLISRYNSFLSVQLWSGMCLFFSSMCIAAAMYSMYRERWRSSSLVKVQSFASRLFDTESGAVTAVNSRPETRDVSDNEKDDGKDRSSTGQ</sequence>
<dbReference type="PANTHER" id="PTHR11360">
    <property type="entry name" value="MONOCARBOXYLATE TRANSPORTER"/>
    <property type="match status" value="1"/>
</dbReference>
<dbReference type="AlphaFoldDB" id="A0A0D2A801"/>
<dbReference type="PROSITE" id="PS50850">
    <property type="entry name" value="MFS"/>
    <property type="match status" value="1"/>
</dbReference>
<dbReference type="InterPro" id="IPR020846">
    <property type="entry name" value="MFS_dom"/>
</dbReference>
<accession>A0A0D2A801</accession>
<feature type="transmembrane region" description="Helical" evidence="4">
    <location>
        <begin position="358"/>
        <end position="377"/>
    </location>
</feature>
<dbReference type="EMBL" id="KN847547">
    <property type="protein sequence ID" value="KIW02883.1"/>
    <property type="molecule type" value="Genomic_DNA"/>
</dbReference>
<dbReference type="HOGENOM" id="CLU_001265_1_1_1"/>
<name>A0A0D2A801_9PEZI</name>
<keyword evidence="4" id="KW-0812">Transmembrane</keyword>
<dbReference type="PANTHER" id="PTHR11360:SF234">
    <property type="entry name" value="MFS-TYPE TRANSPORTER DBAD-RELATED"/>
    <property type="match status" value="1"/>
</dbReference>
<feature type="transmembrane region" description="Helical" evidence="4">
    <location>
        <begin position="383"/>
        <end position="405"/>
    </location>
</feature>
<evidence type="ECO:0000256" key="1">
    <source>
        <dbReference type="ARBA" id="ARBA00004141"/>
    </source>
</evidence>
<dbReference type="RefSeq" id="XP_016212752.1">
    <property type="nucleotide sequence ID" value="XM_016359503.1"/>
</dbReference>
<gene>
    <name evidence="6" type="ORF">PV09_05933</name>
</gene>
<dbReference type="Gene3D" id="1.20.1250.20">
    <property type="entry name" value="MFS general substrate transporter like domains"/>
    <property type="match status" value="2"/>
</dbReference>
<keyword evidence="7" id="KW-1185">Reference proteome</keyword>
<dbReference type="Proteomes" id="UP000053259">
    <property type="component" value="Unassembled WGS sequence"/>
</dbReference>
<evidence type="ECO:0000256" key="3">
    <source>
        <dbReference type="SAM" id="MobiDB-lite"/>
    </source>
</evidence>
<dbReference type="InParanoid" id="A0A0D2A801"/>
<evidence type="ECO:0000313" key="7">
    <source>
        <dbReference type="Proteomes" id="UP000053259"/>
    </source>
</evidence>
<evidence type="ECO:0000256" key="2">
    <source>
        <dbReference type="ARBA" id="ARBA00006727"/>
    </source>
</evidence>
<keyword evidence="4" id="KW-1133">Transmembrane helix</keyword>
<proteinExistence type="inferred from homology"/>
<evidence type="ECO:0000256" key="4">
    <source>
        <dbReference type="SAM" id="Phobius"/>
    </source>
</evidence>
<feature type="compositionally biased region" description="Low complexity" evidence="3">
    <location>
        <begin position="34"/>
        <end position="49"/>
    </location>
</feature>
<dbReference type="GO" id="GO:0022857">
    <property type="term" value="F:transmembrane transporter activity"/>
    <property type="evidence" value="ECO:0007669"/>
    <property type="project" value="InterPro"/>
</dbReference>
<feature type="transmembrane region" description="Helical" evidence="4">
    <location>
        <begin position="64"/>
        <end position="82"/>
    </location>
</feature>
<feature type="domain" description="Major facilitator superfamily (MFS) profile" evidence="5">
    <location>
        <begin position="284"/>
        <end position="533"/>
    </location>
</feature>
<feature type="transmembrane region" description="Helical" evidence="4">
    <location>
        <begin position="281"/>
        <end position="301"/>
    </location>
</feature>
<feature type="transmembrane region" description="Helical" evidence="4">
    <location>
        <begin position="198"/>
        <end position="219"/>
    </location>
</feature>